<proteinExistence type="predicted"/>
<dbReference type="AlphaFoldDB" id="A0A4V1C612"/>
<dbReference type="SMR" id="A0A4V1C612"/>
<dbReference type="InterPro" id="IPR008927">
    <property type="entry name" value="6-PGluconate_DH-like_C_sf"/>
</dbReference>
<dbReference type="EMBL" id="CP034206">
    <property type="protein sequence ID" value="QBZ58275.1"/>
    <property type="molecule type" value="Genomic_DNA"/>
</dbReference>
<dbReference type="InterPro" id="IPR013328">
    <property type="entry name" value="6PGD_dom2"/>
</dbReference>
<dbReference type="GO" id="GO:0051287">
    <property type="term" value="F:NAD binding"/>
    <property type="evidence" value="ECO:0007669"/>
    <property type="project" value="InterPro"/>
</dbReference>
<dbReference type="GO" id="GO:0046168">
    <property type="term" value="P:glycerol-3-phosphate catabolic process"/>
    <property type="evidence" value="ECO:0007669"/>
    <property type="project" value="InterPro"/>
</dbReference>
<dbReference type="Gene3D" id="3.40.50.720">
    <property type="entry name" value="NAD(P)-binding Rossmann-like Domain"/>
    <property type="match status" value="1"/>
</dbReference>
<dbReference type="SUPFAM" id="SSF51735">
    <property type="entry name" value="NAD(P)-binding Rossmann-fold domains"/>
    <property type="match status" value="1"/>
</dbReference>
<evidence type="ECO:0000256" key="2">
    <source>
        <dbReference type="ARBA" id="ARBA00048683"/>
    </source>
</evidence>
<dbReference type="GO" id="GO:0141152">
    <property type="term" value="F:glycerol-3-phosphate dehydrogenase (NAD+) activity"/>
    <property type="evidence" value="ECO:0007669"/>
    <property type="project" value="UniProtKB-EC"/>
</dbReference>
<dbReference type="Gene3D" id="1.10.1040.10">
    <property type="entry name" value="N-(1-d-carboxylethyl)-l-norvaline Dehydrogenase, domain 2"/>
    <property type="match status" value="1"/>
</dbReference>
<organism evidence="3 4">
    <name type="scientific">Pyricularia oryzae</name>
    <name type="common">Rice blast fungus</name>
    <name type="synonym">Magnaporthe oryzae</name>
    <dbReference type="NCBI Taxonomy" id="318829"/>
    <lineage>
        <taxon>Eukaryota</taxon>
        <taxon>Fungi</taxon>
        <taxon>Dikarya</taxon>
        <taxon>Ascomycota</taxon>
        <taxon>Pezizomycotina</taxon>
        <taxon>Sordariomycetes</taxon>
        <taxon>Sordariomycetidae</taxon>
        <taxon>Magnaporthales</taxon>
        <taxon>Pyriculariaceae</taxon>
        <taxon>Pyricularia</taxon>
    </lineage>
</organism>
<sequence>MEIQQHICVIGAGPAGFALAADLISQGKQVLLYSHPTHMRQASAVISNGGLEISGAIEGFVRIPITTDIAEALAFSQVAFLTVPSTGQETILQEMEGYDLRHHTLIAIPGNLLSLIKKANVEVGNILETNLSPYSCRMDGGRLIVLGRKKRVMIAALHNDGDQGPAATAQFRAAVQDLFPAGVALQWCHNVVEACLANVNGVFHPIMMLMNAGRIESTGGDFLLYRDGLTPAVARAMLAIDGVRVAIGAALGLLVPSTLDVSNACYGQDFAALETLAERSPPHNRLRAPAEFAAHRNISEDVPDLLVPWCALAEALGIDASPVAAVVLLAEMSTGVDFMETGRNLKKLKLDALSRGELVAKFSPPVARYESRL</sequence>
<accession>A0A4V1C612</accession>
<dbReference type="InterPro" id="IPR036291">
    <property type="entry name" value="NAD(P)-bd_dom_sf"/>
</dbReference>
<comment type="catalytic activity">
    <reaction evidence="2">
        <text>sn-glycerol 3-phosphate + NAD(+) = dihydroxyacetone phosphate + NADH + H(+)</text>
        <dbReference type="Rhea" id="RHEA:11092"/>
        <dbReference type="ChEBI" id="CHEBI:15378"/>
        <dbReference type="ChEBI" id="CHEBI:57540"/>
        <dbReference type="ChEBI" id="CHEBI:57597"/>
        <dbReference type="ChEBI" id="CHEBI:57642"/>
        <dbReference type="ChEBI" id="CHEBI:57945"/>
        <dbReference type="EC" id="1.1.1.8"/>
    </reaction>
</comment>
<dbReference type="Pfam" id="PF01210">
    <property type="entry name" value="NAD_Gly3P_dh_N"/>
    <property type="match status" value="1"/>
</dbReference>
<protein>
    <submittedName>
        <fullName evidence="3">Uncharacterized protein</fullName>
    </submittedName>
</protein>
<dbReference type="InterPro" id="IPR011128">
    <property type="entry name" value="G3P_DH_NAD-dep_N"/>
</dbReference>
<dbReference type="SUPFAM" id="SSF48179">
    <property type="entry name" value="6-phosphogluconate dehydrogenase C-terminal domain-like"/>
    <property type="match status" value="1"/>
</dbReference>
<keyword evidence="1" id="KW-0560">Oxidoreductase</keyword>
<reference evidence="3 4" key="1">
    <citation type="journal article" date="2019" name="Mol. Biol. Evol.">
        <title>Blast fungal genomes show frequent chromosomal changes, gene gains and losses, and effector gene turnover.</title>
        <authorList>
            <person name="Gomez Luciano L.B."/>
            <person name="Jason Tsai I."/>
            <person name="Chuma I."/>
            <person name="Tosa Y."/>
            <person name="Chen Y.H."/>
            <person name="Li J.Y."/>
            <person name="Li M.Y."/>
            <person name="Jade Lu M.Y."/>
            <person name="Nakayashiki H."/>
            <person name="Li W.H."/>
        </authorList>
    </citation>
    <scope>NUCLEOTIDE SEQUENCE [LARGE SCALE GENOMIC DNA]</scope>
    <source>
        <strain evidence="3">MZ5-1-6</strain>
    </source>
</reference>
<evidence type="ECO:0000256" key="1">
    <source>
        <dbReference type="ARBA" id="ARBA00023002"/>
    </source>
</evidence>
<dbReference type="Pfam" id="PF02317">
    <property type="entry name" value="Octopine_DH"/>
    <property type="match status" value="1"/>
</dbReference>
<dbReference type="InterPro" id="IPR003421">
    <property type="entry name" value="Opine_DH"/>
</dbReference>
<gene>
    <name evidence="3" type="ORF">PoMZ_03220</name>
</gene>
<dbReference type="Proteomes" id="UP000294847">
    <property type="component" value="Chromosome 3"/>
</dbReference>
<evidence type="ECO:0000313" key="3">
    <source>
        <dbReference type="EMBL" id="QBZ58275.1"/>
    </source>
</evidence>
<evidence type="ECO:0000313" key="4">
    <source>
        <dbReference type="Proteomes" id="UP000294847"/>
    </source>
</evidence>
<dbReference type="OMA" id="YSHAYCP"/>
<name>A0A4V1C612_PYROR</name>